<evidence type="ECO:0000313" key="3">
    <source>
        <dbReference type="Proteomes" id="UP001378956"/>
    </source>
</evidence>
<feature type="domain" description="Peptidase M15C" evidence="1">
    <location>
        <begin position="88"/>
        <end position="153"/>
    </location>
</feature>
<dbReference type="RefSeq" id="WP_337717630.1">
    <property type="nucleotide sequence ID" value="NZ_JBBEUB010000009.1"/>
</dbReference>
<gene>
    <name evidence="2" type="ORF">WAE58_21845</name>
</gene>
<proteinExistence type="predicted"/>
<dbReference type="Pfam" id="PF13539">
    <property type="entry name" value="Peptidase_M15_4"/>
    <property type="match status" value="1"/>
</dbReference>
<dbReference type="SUPFAM" id="SSF55166">
    <property type="entry name" value="Hedgehog/DD-peptidase"/>
    <property type="match status" value="1"/>
</dbReference>
<reference evidence="2 3" key="1">
    <citation type="submission" date="2024-03" db="EMBL/GenBank/DDBJ databases">
        <title>Sequence of Lycoming College Course Isolates.</title>
        <authorList>
            <person name="Plotts O."/>
            <person name="Newman J."/>
        </authorList>
    </citation>
    <scope>NUCLEOTIDE SEQUENCE [LARGE SCALE GENOMIC DNA]</scope>
    <source>
        <strain evidence="2 3">CJB-3</strain>
    </source>
</reference>
<dbReference type="InterPro" id="IPR009045">
    <property type="entry name" value="Zn_M74/Hedgehog-like"/>
</dbReference>
<organism evidence="2 3">
    <name type="scientific">Pedobacter panaciterrae</name>
    <dbReference type="NCBI Taxonomy" id="363849"/>
    <lineage>
        <taxon>Bacteria</taxon>
        <taxon>Pseudomonadati</taxon>
        <taxon>Bacteroidota</taxon>
        <taxon>Sphingobacteriia</taxon>
        <taxon>Sphingobacteriales</taxon>
        <taxon>Sphingobacteriaceae</taxon>
        <taxon>Pedobacter</taxon>
    </lineage>
</organism>
<dbReference type="Proteomes" id="UP001378956">
    <property type="component" value="Unassembled WGS sequence"/>
</dbReference>
<accession>A0ABU8NS63</accession>
<keyword evidence="3" id="KW-1185">Reference proteome</keyword>
<protein>
    <submittedName>
        <fullName evidence="2">M15 family metallopeptidase</fullName>
    </submittedName>
</protein>
<evidence type="ECO:0000313" key="2">
    <source>
        <dbReference type="EMBL" id="MEJ2905104.1"/>
    </source>
</evidence>
<dbReference type="EMBL" id="JBBEUB010000009">
    <property type="protein sequence ID" value="MEJ2905104.1"/>
    <property type="molecule type" value="Genomic_DNA"/>
</dbReference>
<name>A0ABU8NS63_9SPHI</name>
<sequence length="155" mass="17836">MITTDQLNKKYGIPNETGAGYLTAITLPYPMYTSWSNEKVTRIQCHKLIADKLLAVFNDILSVYGTAKIHELGIDRYGGCFNYRLMRGSATTLSRHSWGTAIDLDPTRNLLKETSRTARFARPEYKQMIDIFYKHGFLGLGREKNYDWMHFEIAS</sequence>
<comment type="caution">
    <text evidence="2">The sequence shown here is derived from an EMBL/GenBank/DDBJ whole genome shotgun (WGS) entry which is preliminary data.</text>
</comment>
<dbReference type="InterPro" id="IPR039561">
    <property type="entry name" value="Peptidase_M15C"/>
</dbReference>
<dbReference type="Gene3D" id="3.30.1380.10">
    <property type="match status" value="1"/>
</dbReference>
<evidence type="ECO:0000259" key="1">
    <source>
        <dbReference type="Pfam" id="PF13539"/>
    </source>
</evidence>